<dbReference type="NCBIfam" id="TIGR01498">
    <property type="entry name" value="folK"/>
    <property type="match status" value="1"/>
</dbReference>
<dbReference type="HOGENOM" id="CLU_097916_2_3_6"/>
<evidence type="ECO:0000256" key="1">
    <source>
        <dbReference type="ARBA" id="ARBA00005051"/>
    </source>
</evidence>
<evidence type="ECO:0000256" key="2">
    <source>
        <dbReference type="ARBA" id="ARBA00005810"/>
    </source>
</evidence>
<dbReference type="Proteomes" id="UP000010809">
    <property type="component" value="Chromosome"/>
</dbReference>
<evidence type="ECO:0000256" key="10">
    <source>
        <dbReference type="ARBA" id="ARBA00029409"/>
    </source>
</evidence>
<proteinExistence type="inferred from homology"/>
<dbReference type="AlphaFoldDB" id="L0DZI3"/>
<evidence type="ECO:0000256" key="8">
    <source>
        <dbReference type="ARBA" id="ARBA00022840"/>
    </source>
</evidence>
<evidence type="ECO:0000256" key="9">
    <source>
        <dbReference type="ARBA" id="ARBA00022909"/>
    </source>
</evidence>
<dbReference type="RefSeq" id="WP_015259564.1">
    <property type="nucleotide sequence ID" value="NC_019902.2"/>
</dbReference>
<reference evidence="14" key="1">
    <citation type="submission" date="2015-12" db="EMBL/GenBank/DDBJ databases">
        <authorList>
            <person name="Tikhonova T.V."/>
            <person name="Pavlov A.R."/>
            <person name="Beletsky A.V."/>
            <person name="Mardanov A.V."/>
            <person name="Sorokin D.Y."/>
            <person name="Ravin N.V."/>
            <person name="Popov V.O."/>
        </authorList>
    </citation>
    <scope>NUCLEOTIDE SEQUENCE</scope>
    <source>
        <strain evidence="14">DSM 14787</strain>
    </source>
</reference>
<evidence type="ECO:0000256" key="7">
    <source>
        <dbReference type="ARBA" id="ARBA00022777"/>
    </source>
</evidence>
<evidence type="ECO:0000256" key="6">
    <source>
        <dbReference type="ARBA" id="ARBA00022741"/>
    </source>
</evidence>
<dbReference type="KEGG" id="tni:TVNIR_2815"/>
<dbReference type="Pfam" id="PF01288">
    <property type="entry name" value="HPPK"/>
    <property type="match status" value="1"/>
</dbReference>
<dbReference type="GO" id="GO:0005524">
    <property type="term" value="F:ATP binding"/>
    <property type="evidence" value="ECO:0007669"/>
    <property type="project" value="UniProtKB-KW"/>
</dbReference>
<feature type="domain" description="7,8-dihydro-6-hydroxymethylpterin-pyrophosphokinase" evidence="13">
    <location>
        <begin position="93"/>
        <end position="104"/>
    </location>
</feature>
<comment type="pathway">
    <text evidence="1">Cofactor biosynthesis; tetrahydrofolate biosynthesis; 2-amino-4-hydroxy-6-hydroxymethyl-7,8-dihydropteridine diphosphate from 7,8-dihydroneopterin triphosphate: step 4/4.</text>
</comment>
<evidence type="ECO:0000259" key="13">
    <source>
        <dbReference type="PROSITE" id="PS00794"/>
    </source>
</evidence>
<dbReference type="UniPathway" id="UPA00077">
    <property type="reaction ID" value="UER00155"/>
</dbReference>
<dbReference type="Gene3D" id="3.30.70.560">
    <property type="entry name" value="7,8-Dihydro-6-hydroxymethylpterin-pyrophosphokinase HPPK"/>
    <property type="match status" value="1"/>
</dbReference>
<keyword evidence="5 14" id="KW-0808">Transferase</keyword>
<dbReference type="GO" id="GO:0016301">
    <property type="term" value="F:kinase activity"/>
    <property type="evidence" value="ECO:0007669"/>
    <property type="project" value="UniProtKB-KW"/>
</dbReference>
<dbReference type="STRING" id="1255043.TVNIR_2815"/>
<dbReference type="PATRIC" id="fig|1255043.3.peg.2840"/>
<evidence type="ECO:0000313" key="15">
    <source>
        <dbReference type="Proteomes" id="UP000010809"/>
    </source>
</evidence>
<evidence type="ECO:0000256" key="12">
    <source>
        <dbReference type="ARBA" id="ARBA00033413"/>
    </source>
</evidence>
<dbReference type="InterPro" id="IPR000550">
    <property type="entry name" value="Hppk"/>
</dbReference>
<evidence type="ECO:0000256" key="11">
    <source>
        <dbReference type="ARBA" id="ARBA00029766"/>
    </source>
</evidence>
<protein>
    <recommendedName>
        <fullName evidence="4">2-amino-4-hydroxy-6-hydroxymethyldihydropteridine pyrophosphokinase</fullName>
        <ecNumber evidence="3">2.7.6.3</ecNumber>
    </recommendedName>
    <alternativeName>
        <fullName evidence="11">6-hydroxymethyl-7,8-dihydropterin pyrophosphokinase</fullName>
    </alternativeName>
    <alternativeName>
        <fullName evidence="12">7,8-dihydro-6-hydroxymethylpterin-pyrophosphokinase</fullName>
    </alternativeName>
</protein>
<evidence type="ECO:0000313" key="14">
    <source>
        <dbReference type="EMBL" id="AGA34453.1"/>
    </source>
</evidence>
<comment type="function">
    <text evidence="10">Catalyzes the transfer of pyrophosphate from adenosine triphosphate (ATP) to 6-hydroxymethyl-7,8-dihydropterin, an enzymatic step in folate biosynthesis pathway.</text>
</comment>
<evidence type="ECO:0000256" key="5">
    <source>
        <dbReference type="ARBA" id="ARBA00022679"/>
    </source>
</evidence>
<dbReference type="eggNOG" id="COG0801">
    <property type="taxonomic scope" value="Bacteria"/>
</dbReference>
<dbReference type="EMBL" id="CP003989">
    <property type="protein sequence ID" value="AGA34453.1"/>
    <property type="molecule type" value="Genomic_DNA"/>
</dbReference>
<keyword evidence="15" id="KW-1185">Reference proteome</keyword>
<dbReference type="OrthoDB" id="9808041at2"/>
<dbReference type="EC" id="2.7.6.3" evidence="3"/>
<dbReference type="PROSITE" id="PS00794">
    <property type="entry name" value="HPPK"/>
    <property type="match status" value="1"/>
</dbReference>
<keyword evidence="6" id="KW-0547">Nucleotide-binding</keyword>
<evidence type="ECO:0000256" key="3">
    <source>
        <dbReference type="ARBA" id="ARBA00013253"/>
    </source>
</evidence>
<gene>
    <name evidence="14" type="ordered locus">TVNIR_2815</name>
</gene>
<name>L0DZI3_THIND</name>
<keyword evidence="8" id="KW-0067">ATP-binding</keyword>
<dbReference type="InterPro" id="IPR035907">
    <property type="entry name" value="Hppk_sf"/>
</dbReference>
<dbReference type="PANTHER" id="PTHR43071">
    <property type="entry name" value="2-AMINO-4-HYDROXY-6-HYDROXYMETHYLDIHYDROPTERIDINE PYROPHOSPHOKINASE"/>
    <property type="match status" value="1"/>
</dbReference>
<keyword evidence="7" id="KW-0418">Kinase</keyword>
<dbReference type="SUPFAM" id="SSF55083">
    <property type="entry name" value="6-hydroxymethyl-7,8-dihydropterin pyrophosphokinase, HPPK"/>
    <property type="match status" value="1"/>
</dbReference>
<accession>L0DZI3</accession>
<dbReference type="GO" id="GO:0046656">
    <property type="term" value="P:folic acid biosynthetic process"/>
    <property type="evidence" value="ECO:0007669"/>
    <property type="project" value="UniProtKB-KW"/>
</dbReference>
<sequence>MKTAVDTYIGIGANLGDPTAQVSRACARLSEDIPGSRLVACSRLYRNPPMGPQDQPDYVNAVARIRTALGPGELLRELQRIELAFGRRRDGRRWGPRLLDLDILLYGSRVVDEPGLRVPHPGIAERDFVLFPLQELAPDLQIPGHGALSGLCSRMASGLVPIDGCLETVARA</sequence>
<dbReference type="GO" id="GO:0046654">
    <property type="term" value="P:tetrahydrofolate biosynthetic process"/>
    <property type="evidence" value="ECO:0007669"/>
    <property type="project" value="UniProtKB-UniPathway"/>
</dbReference>
<keyword evidence="9" id="KW-0289">Folate biosynthesis</keyword>
<comment type="similarity">
    <text evidence="2">Belongs to the HPPK family.</text>
</comment>
<organism evidence="14 15">
    <name type="scientific">Thioalkalivibrio nitratireducens (strain DSM 14787 / UNIQEM 213 / ALEN2)</name>
    <dbReference type="NCBI Taxonomy" id="1255043"/>
    <lineage>
        <taxon>Bacteria</taxon>
        <taxon>Pseudomonadati</taxon>
        <taxon>Pseudomonadota</taxon>
        <taxon>Gammaproteobacteria</taxon>
        <taxon>Chromatiales</taxon>
        <taxon>Ectothiorhodospiraceae</taxon>
        <taxon>Thioalkalivibrio</taxon>
    </lineage>
</organism>
<dbReference type="GO" id="GO:0003848">
    <property type="term" value="F:2-amino-4-hydroxy-6-hydroxymethyldihydropteridine diphosphokinase activity"/>
    <property type="evidence" value="ECO:0007669"/>
    <property type="project" value="UniProtKB-EC"/>
</dbReference>
<evidence type="ECO:0000256" key="4">
    <source>
        <dbReference type="ARBA" id="ARBA00016218"/>
    </source>
</evidence>
<dbReference type="CDD" id="cd00483">
    <property type="entry name" value="HPPK"/>
    <property type="match status" value="1"/>
</dbReference>
<dbReference type="PANTHER" id="PTHR43071:SF1">
    <property type="entry name" value="2-AMINO-4-HYDROXY-6-HYDROXYMETHYLDIHYDROPTERIDINE PYROPHOSPHOKINASE"/>
    <property type="match status" value="1"/>
</dbReference>